<evidence type="ECO:0000313" key="2">
    <source>
        <dbReference type="EMBL" id="CAI9963327.1"/>
    </source>
</evidence>
<evidence type="ECO:0000259" key="1">
    <source>
        <dbReference type="SMART" id="SM01022"/>
    </source>
</evidence>
<protein>
    <submittedName>
        <fullName evidence="2">ASCH domain-containing protein</fullName>
    </submittedName>
    <submittedName>
        <fullName evidence="3">ASCH_domain-containing protein</fullName>
    </submittedName>
</protein>
<dbReference type="SMART" id="SM01022">
    <property type="entry name" value="ASCH"/>
    <property type="match status" value="1"/>
</dbReference>
<dbReference type="PANTHER" id="PTHR34204:SF2">
    <property type="entry name" value="RNA-BINDING ASCH DOMAIN PROTEIN"/>
    <property type="match status" value="1"/>
</dbReference>
<accession>A0AA86USN1</accession>
<evidence type="ECO:0000313" key="4">
    <source>
        <dbReference type="Proteomes" id="UP001642409"/>
    </source>
</evidence>
<keyword evidence="4" id="KW-1185">Reference proteome</keyword>
<organism evidence="2">
    <name type="scientific">Hexamita inflata</name>
    <dbReference type="NCBI Taxonomy" id="28002"/>
    <lineage>
        <taxon>Eukaryota</taxon>
        <taxon>Metamonada</taxon>
        <taxon>Diplomonadida</taxon>
        <taxon>Hexamitidae</taxon>
        <taxon>Hexamitinae</taxon>
        <taxon>Hexamita</taxon>
    </lineage>
</organism>
<evidence type="ECO:0000313" key="3">
    <source>
        <dbReference type="EMBL" id="CAL6008399.1"/>
    </source>
</evidence>
<dbReference type="SUPFAM" id="SSF88697">
    <property type="entry name" value="PUA domain-like"/>
    <property type="match status" value="1"/>
</dbReference>
<dbReference type="InterPro" id="IPR007374">
    <property type="entry name" value="ASCH_domain"/>
</dbReference>
<dbReference type="InterPro" id="IPR015947">
    <property type="entry name" value="PUA-like_sf"/>
</dbReference>
<dbReference type="Gene3D" id="2.30.130.30">
    <property type="entry name" value="Hypothetical protein"/>
    <property type="match status" value="1"/>
</dbReference>
<sequence length="128" mass="15101">MIKLFYKNKNNIFHSKTQFHVQEPFFSLISAGIKTVEGRLNRRPFSDLKTNDVVFWFNGEQRVKTTIIRKTVYDSFQLYIEAEGMCKCLPNQEITTIQQGVDIYRKFYSVEDEKTHGVLAIQIQLEEE</sequence>
<gene>
    <name evidence="3" type="ORF">HINF_LOCUS21101</name>
    <name evidence="2" type="ORF">HINF_LOCUS50972</name>
</gene>
<dbReference type="PANTHER" id="PTHR34204">
    <property type="entry name" value="RNA-BINDING ASCH DOMAIN PROTEIN"/>
    <property type="match status" value="1"/>
</dbReference>
<feature type="domain" description="ASCH" evidence="1">
    <location>
        <begin position="19"/>
        <end position="127"/>
    </location>
</feature>
<dbReference type="Pfam" id="PF04266">
    <property type="entry name" value="ASCH"/>
    <property type="match status" value="1"/>
</dbReference>
<dbReference type="Proteomes" id="UP001642409">
    <property type="component" value="Unassembled WGS sequence"/>
</dbReference>
<dbReference type="EMBL" id="CATOUU010000967">
    <property type="protein sequence ID" value="CAI9963327.1"/>
    <property type="molecule type" value="Genomic_DNA"/>
</dbReference>
<reference evidence="2" key="1">
    <citation type="submission" date="2023-06" db="EMBL/GenBank/DDBJ databases">
        <authorList>
            <person name="Kurt Z."/>
        </authorList>
    </citation>
    <scope>NUCLEOTIDE SEQUENCE</scope>
</reference>
<name>A0AA86USN1_9EUKA</name>
<dbReference type="AlphaFoldDB" id="A0AA86USN1"/>
<proteinExistence type="predicted"/>
<reference evidence="3 4" key="2">
    <citation type="submission" date="2024-07" db="EMBL/GenBank/DDBJ databases">
        <authorList>
            <person name="Akdeniz Z."/>
        </authorList>
    </citation>
    <scope>NUCLEOTIDE SEQUENCE [LARGE SCALE GENOMIC DNA]</scope>
</reference>
<dbReference type="EMBL" id="CAXDID020000057">
    <property type="protein sequence ID" value="CAL6008399.1"/>
    <property type="molecule type" value="Genomic_DNA"/>
</dbReference>
<comment type="caution">
    <text evidence="2">The sequence shown here is derived from an EMBL/GenBank/DDBJ whole genome shotgun (WGS) entry which is preliminary data.</text>
</comment>